<evidence type="ECO:0000256" key="3">
    <source>
        <dbReference type="SAM" id="Phobius"/>
    </source>
</evidence>
<dbReference type="AlphaFoldDB" id="A0AAV9KAJ1"/>
<evidence type="ECO:0000256" key="2">
    <source>
        <dbReference type="ARBA" id="ARBA00022737"/>
    </source>
</evidence>
<evidence type="ECO:0000256" key="1">
    <source>
        <dbReference type="ARBA" id="ARBA00022614"/>
    </source>
</evidence>
<dbReference type="InterPro" id="IPR013210">
    <property type="entry name" value="LRR_N_plant-typ"/>
</dbReference>
<evidence type="ECO:0000256" key="4">
    <source>
        <dbReference type="SAM" id="SignalP"/>
    </source>
</evidence>
<name>A0AAV9KAJ1_9SOLN</name>
<dbReference type="EMBL" id="JAWPEI010000011">
    <property type="protein sequence ID" value="KAK4709639.1"/>
    <property type="molecule type" value="Genomic_DNA"/>
</dbReference>
<keyword evidence="4" id="KW-0732">Signal</keyword>
<keyword evidence="7" id="KW-1185">Reference proteome</keyword>
<keyword evidence="1" id="KW-0433">Leucine-rich repeat</keyword>
<dbReference type="Pfam" id="PF08263">
    <property type="entry name" value="LRRNT_2"/>
    <property type="match status" value="1"/>
</dbReference>
<dbReference type="Gene3D" id="3.80.10.10">
    <property type="entry name" value="Ribonuclease Inhibitor"/>
    <property type="match status" value="1"/>
</dbReference>
<accession>A0AAV9KAJ1</accession>
<feature type="domain" description="Leucine-rich repeat-containing N-terminal plant-type" evidence="5">
    <location>
        <begin position="28"/>
        <end position="62"/>
    </location>
</feature>
<sequence length="270" mass="28314">MSSKILFLFTISVSIFTLFLPTNSDIVSDRATLLSIRSALRGRSLLWNITSPTCSWPGVICSPDKSSVLELHLPGMGLLGQIPPGLFSNLTKLNFLSLRYNALSGVIPANHFMICGNGFSGQIPDLNLPSMVQFNVLNNQLNGSIPSNLAGQPKDAFLGTSLCGKPLDSCDGSSSSIGEGKKKKLSGGAIAGIVIGCVVGLLLLLCLLFFCCRKRGKKETRSADVGAVSKQVEVEMPEERGVESNGGKDGFLGSAIAAIGVGGGFLFLCG</sequence>
<dbReference type="SUPFAM" id="SSF52058">
    <property type="entry name" value="L domain-like"/>
    <property type="match status" value="1"/>
</dbReference>
<evidence type="ECO:0000313" key="6">
    <source>
        <dbReference type="EMBL" id="KAK4709639.1"/>
    </source>
</evidence>
<keyword evidence="3" id="KW-1133">Transmembrane helix</keyword>
<keyword evidence="3" id="KW-0472">Membrane</keyword>
<reference evidence="6 7" key="1">
    <citation type="submission" date="2023-10" db="EMBL/GenBank/DDBJ databases">
        <title>Genome-Wide Identification Analysis in wild type Solanum Pinnatisectum Reveals Some Genes Defensing Phytophthora Infestans.</title>
        <authorList>
            <person name="Sun C."/>
        </authorList>
    </citation>
    <scope>NUCLEOTIDE SEQUENCE [LARGE SCALE GENOMIC DNA]</scope>
    <source>
        <strain evidence="6">LQN</strain>
        <tissue evidence="6">Leaf</tissue>
    </source>
</reference>
<feature type="transmembrane region" description="Helical" evidence="3">
    <location>
        <begin position="189"/>
        <end position="212"/>
    </location>
</feature>
<dbReference type="InterPro" id="IPR050994">
    <property type="entry name" value="At_inactive_RLKs"/>
</dbReference>
<feature type="chain" id="PRO_5043508057" description="Leucine-rich repeat-containing N-terminal plant-type domain-containing protein" evidence="4">
    <location>
        <begin position="25"/>
        <end position="270"/>
    </location>
</feature>
<dbReference type="Proteomes" id="UP001311915">
    <property type="component" value="Unassembled WGS sequence"/>
</dbReference>
<organism evidence="6 7">
    <name type="scientific">Solanum pinnatisectum</name>
    <name type="common">tansyleaf nightshade</name>
    <dbReference type="NCBI Taxonomy" id="50273"/>
    <lineage>
        <taxon>Eukaryota</taxon>
        <taxon>Viridiplantae</taxon>
        <taxon>Streptophyta</taxon>
        <taxon>Embryophyta</taxon>
        <taxon>Tracheophyta</taxon>
        <taxon>Spermatophyta</taxon>
        <taxon>Magnoliopsida</taxon>
        <taxon>eudicotyledons</taxon>
        <taxon>Gunneridae</taxon>
        <taxon>Pentapetalae</taxon>
        <taxon>asterids</taxon>
        <taxon>lamiids</taxon>
        <taxon>Solanales</taxon>
        <taxon>Solanaceae</taxon>
        <taxon>Solanoideae</taxon>
        <taxon>Solaneae</taxon>
        <taxon>Solanum</taxon>
    </lineage>
</organism>
<proteinExistence type="predicted"/>
<keyword evidence="3" id="KW-0812">Transmembrane</keyword>
<comment type="caution">
    <text evidence="6">The sequence shown here is derived from an EMBL/GenBank/DDBJ whole genome shotgun (WGS) entry which is preliminary data.</text>
</comment>
<protein>
    <recommendedName>
        <fullName evidence="5">Leucine-rich repeat-containing N-terminal plant-type domain-containing protein</fullName>
    </recommendedName>
</protein>
<keyword evidence="2" id="KW-0677">Repeat</keyword>
<evidence type="ECO:0000259" key="5">
    <source>
        <dbReference type="Pfam" id="PF08263"/>
    </source>
</evidence>
<feature type="signal peptide" evidence="4">
    <location>
        <begin position="1"/>
        <end position="24"/>
    </location>
</feature>
<dbReference type="PANTHER" id="PTHR48010:SF32">
    <property type="entry name" value="PROTEIN KINASE DOMAIN-CONTAINING PROTEIN"/>
    <property type="match status" value="1"/>
</dbReference>
<gene>
    <name evidence="6" type="ORF">R3W88_004152</name>
</gene>
<dbReference type="InterPro" id="IPR032675">
    <property type="entry name" value="LRR_dom_sf"/>
</dbReference>
<feature type="transmembrane region" description="Helical" evidence="3">
    <location>
        <begin position="250"/>
        <end position="268"/>
    </location>
</feature>
<dbReference type="PANTHER" id="PTHR48010">
    <property type="entry name" value="OS05G0588300 PROTEIN"/>
    <property type="match status" value="1"/>
</dbReference>
<evidence type="ECO:0000313" key="7">
    <source>
        <dbReference type="Proteomes" id="UP001311915"/>
    </source>
</evidence>